<proteinExistence type="predicted"/>
<protein>
    <submittedName>
        <fullName evidence="1">Uncharacterized protein</fullName>
    </submittedName>
</protein>
<dbReference type="AlphaFoldDB" id="A0A222P145"/>
<evidence type="ECO:0000313" key="1">
    <source>
        <dbReference type="EMBL" id="ASQ45574.1"/>
    </source>
</evidence>
<dbReference type="EMBL" id="CP016397">
    <property type="protein sequence ID" value="ASQ45574.1"/>
    <property type="molecule type" value="Genomic_DNA"/>
</dbReference>
<keyword evidence="2" id="KW-1185">Reference proteome</keyword>
<reference evidence="2" key="1">
    <citation type="submission" date="2016-07" db="EMBL/GenBank/DDBJ databases">
        <authorList>
            <person name="Florea S."/>
            <person name="Webb J.S."/>
            <person name="Jaromczyk J."/>
            <person name="Schardl C.L."/>
        </authorList>
    </citation>
    <scope>NUCLEOTIDE SEQUENCE [LARGE SCALE GENOMIC DNA]</scope>
    <source>
        <strain evidence="2">CDC-D5610</strain>
    </source>
</reference>
<dbReference type="Proteomes" id="UP000201728">
    <property type="component" value="Chromosome"/>
</dbReference>
<name>A0A222P145_9GAMM</name>
<dbReference type="KEGG" id="lcd:clem_05085"/>
<gene>
    <name evidence="1" type="ORF">clem_05085</name>
</gene>
<evidence type="ECO:0000313" key="2">
    <source>
        <dbReference type="Proteomes" id="UP000201728"/>
    </source>
</evidence>
<organism evidence="1 2">
    <name type="scientific">Legionella clemsonensis</name>
    <dbReference type="NCBI Taxonomy" id="1867846"/>
    <lineage>
        <taxon>Bacteria</taxon>
        <taxon>Pseudomonadati</taxon>
        <taxon>Pseudomonadota</taxon>
        <taxon>Gammaproteobacteria</taxon>
        <taxon>Legionellales</taxon>
        <taxon>Legionellaceae</taxon>
        <taxon>Legionella</taxon>
    </lineage>
</organism>
<dbReference type="RefSeq" id="WP_094090618.1">
    <property type="nucleotide sequence ID" value="NZ_CP016397.1"/>
</dbReference>
<sequence length="130" mass="14753">MRIYIIALLLSCITAMGWSAEYKVFWRCGDNHLEALDPHTNNDRKVNLFLNYFNEGTKELVSAPINLKSLTQLPADFNHQNFLALSEGNQVFMNCIGQVILRPHDMQGTVVFDVLRNAYSCPFIPKSCNG</sequence>
<dbReference type="OrthoDB" id="5638898at2"/>
<accession>A0A222P145</accession>